<dbReference type="AlphaFoldDB" id="A0A4V2SA06"/>
<sequence>MKRNKKTILIISSLILLVFQLTSCYATEPNIDPLSVEEERVEIPKEYVAEHSKSAGIINTNGQLSLDKKYNPVNNFLIYYGRLDMSKISDYSKYDFMIVSDTDFENVSKVRAQGCKIFQYIAFGSNFQDTDVAMNNIKREIDLLKSRGLADGIFLDECDIAYWERNAYSQPDKVKIFYDRLKEVTEYTKHIGFETVVNGSRAYAELGDYYLWEDYLTYWESNALKWSSIKTGREINENGVLNYGLMLSDWHLEGSCKFDGESIVDGANGAIDITIDMDKMVLPQDQKSRYDWGYFEWFGSGATDETCKVEAWIGEALPFNETTWEKLSDAYKGRPRYWNGIDQNSKYLKLRMTFNGASDLKIKDILLTFGYTYDYWDMSKNNEEEESNPHIWNYNNAKRDYLLEKVDEKGNAVKVLTHTFGDEGDENKNMYTYLTSKIWNYYAYDYVHPNMQIVYNTEKMDNPIGLLLKREGENKGYFTGAVATVDLYRHTYDLEREEPAYWYDKAIQIDGNFDDWTNVDVCYESPKQVEEIKNESWYIDPENYSDGQFNNIEIIDDDGYGVLKLIEKGVGTWISPVISADDDENKVIMKEINWDGGGEGSIDYYIQYKKYNGEWTDWIDISKSNDYKKINFVAFKVKIKLEGVPSYVETVTWEDDEGEPFYEDVEHDGISFWGSEHKWGTYANNTIKKISITDDRKNMYVAFESEEEIKFDKEDGNKYIMFIDVYGDYKKGYKQDQWEKSSGVNFKVENDKFFVWNDDRGRWIENEESTIIYKLSENKKKIEYCISKEALDGLDKANLKLYMQVENMKNGAVVFIPSITNEEKSDILYSQKNYEMKIPHGWYTSNEMVLNEETKTVTLKWKEKKPSNTNIKTWIRTRKQNENWTDWIEVKNEEKVNTENAIRYQYCFGLYTNDGKNTPVVDKIQVK</sequence>
<dbReference type="Proteomes" id="UP000294919">
    <property type="component" value="Unassembled WGS sequence"/>
</dbReference>
<feature type="chain" id="PRO_5020278144" evidence="1">
    <location>
        <begin position="27"/>
        <end position="927"/>
    </location>
</feature>
<proteinExistence type="predicted"/>
<evidence type="ECO:0000313" key="3">
    <source>
        <dbReference type="Proteomes" id="UP000294919"/>
    </source>
</evidence>
<gene>
    <name evidence="2" type="ORF">EV214_1292</name>
</gene>
<organism evidence="2 3">
    <name type="scientific">Marinisporobacter balticus</name>
    <dbReference type="NCBI Taxonomy" id="2018667"/>
    <lineage>
        <taxon>Bacteria</taxon>
        <taxon>Bacillati</taxon>
        <taxon>Bacillota</taxon>
        <taxon>Clostridia</taxon>
        <taxon>Peptostreptococcales</taxon>
        <taxon>Thermotaleaceae</taxon>
        <taxon>Marinisporobacter</taxon>
    </lineage>
</organism>
<comment type="caution">
    <text evidence="2">The sequence shown here is derived from an EMBL/GenBank/DDBJ whole genome shotgun (WGS) entry which is preliminary data.</text>
</comment>
<evidence type="ECO:0000256" key="1">
    <source>
        <dbReference type="SAM" id="SignalP"/>
    </source>
</evidence>
<feature type="signal peptide" evidence="1">
    <location>
        <begin position="1"/>
        <end position="26"/>
    </location>
</feature>
<keyword evidence="1" id="KW-0732">Signal</keyword>
<name>A0A4V2SA06_9FIRM</name>
<protein>
    <submittedName>
        <fullName evidence="2">Uncharacterized protein</fullName>
    </submittedName>
</protein>
<keyword evidence="3" id="KW-1185">Reference proteome</keyword>
<dbReference type="RefSeq" id="WP_132247301.1">
    <property type="nucleotide sequence ID" value="NZ_SLWV01000029.1"/>
</dbReference>
<dbReference type="OrthoDB" id="148961at2"/>
<evidence type="ECO:0000313" key="2">
    <source>
        <dbReference type="EMBL" id="TCO69830.1"/>
    </source>
</evidence>
<dbReference type="EMBL" id="SLWV01000029">
    <property type="protein sequence ID" value="TCO69830.1"/>
    <property type="molecule type" value="Genomic_DNA"/>
</dbReference>
<reference evidence="2 3" key="1">
    <citation type="submission" date="2019-03" db="EMBL/GenBank/DDBJ databases">
        <title>Genomic Encyclopedia of Type Strains, Phase IV (KMG-IV): sequencing the most valuable type-strain genomes for metagenomic binning, comparative biology and taxonomic classification.</title>
        <authorList>
            <person name="Goeker M."/>
        </authorList>
    </citation>
    <scope>NUCLEOTIDE SEQUENCE [LARGE SCALE GENOMIC DNA]</scope>
    <source>
        <strain evidence="2 3">DSM 102940</strain>
    </source>
</reference>
<accession>A0A4V2SA06</accession>